<protein>
    <recommendedName>
        <fullName evidence="4">Ankyrin repeat domain-containing protein</fullName>
    </recommendedName>
</protein>
<keyword evidence="6" id="KW-1185">Reference proteome</keyword>
<evidence type="ECO:0000256" key="2">
    <source>
        <dbReference type="ARBA" id="ARBA00022737"/>
    </source>
</evidence>
<dbReference type="Pfam" id="PF11904">
    <property type="entry name" value="ANKRD13_C"/>
    <property type="match status" value="1"/>
</dbReference>
<dbReference type="PANTHER" id="PTHR12447">
    <property type="entry name" value="ANKYRIN REPEAT DOMAIN-CONTAINING PROTEIN 13"/>
    <property type="match status" value="1"/>
</dbReference>
<dbReference type="AlphaFoldDB" id="A0A8D2AX86"/>
<proteinExistence type="predicted"/>
<evidence type="ECO:0000256" key="3">
    <source>
        <dbReference type="ARBA" id="ARBA00023136"/>
    </source>
</evidence>
<accession>A0A8D2AX86</accession>
<dbReference type="GO" id="GO:0005737">
    <property type="term" value="C:cytoplasm"/>
    <property type="evidence" value="ECO:0007669"/>
    <property type="project" value="TreeGrafter"/>
</dbReference>
<comment type="subcellular location">
    <subcellularLocation>
        <location evidence="1">Endomembrane system</location>
    </subcellularLocation>
</comment>
<keyword evidence="3" id="KW-0472">Membrane</keyword>
<organism evidence="5 6">
    <name type="scientific">Sciurus vulgaris</name>
    <name type="common">Eurasian red squirrel</name>
    <dbReference type="NCBI Taxonomy" id="55149"/>
    <lineage>
        <taxon>Eukaryota</taxon>
        <taxon>Metazoa</taxon>
        <taxon>Chordata</taxon>
        <taxon>Craniata</taxon>
        <taxon>Vertebrata</taxon>
        <taxon>Euteleostomi</taxon>
        <taxon>Mammalia</taxon>
        <taxon>Eutheria</taxon>
        <taxon>Euarchontoglires</taxon>
        <taxon>Glires</taxon>
        <taxon>Rodentia</taxon>
        <taxon>Sciuromorpha</taxon>
        <taxon>Sciuridae</taxon>
        <taxon>Sciurinae</taxon>
        <taxon>Sciurini</taxon>
        <taxon>Sciurus</taxon>
    </lineage>
</organism>
<dbReference type="GO" id="GO:0012505">
    <property type="term" value="C:endomembrane system"/>
    <property type="evidence" value="ECO:0007669"/>
    <property type="project" value="UniProtKB-SubCell"/>
</dbReference>
<sequence>MVYTVLQHRDYHNTSMALEGVPELLHKILEAPDFYVQMKWEFTSWVPLVSRICPNDVCRIWKSGAKLRVDITLLGFENMSWIRGRRSFIFKGEDNWAELMEVNHDDKVVTSEHFDLSQEMDREVERRLTSPVINTSLDTKNIAFERYEFRLQILMSNRLCLD</sequence>
<dbReference type="InterPro" id="IPR055285">
    <property type="entry name" value="ANKRD13_C"/>
</dbReference>
<evidence type="ECO:0000259" key="4">
    <source>
        <dbReference type="Pfam" id="PF11904"/>
    </source>
</evidence>
<reference evidence="5" key="1">
    <citation type="submission" date="2025-08" db="UniProtKB">
        <authorList>
            <consortium name="Ensembl"/>
        </authorList>
    </citation>
    <scope>IDENTIFICATION</scope>
</reference>
<evidence type="ECO:0000256" key="1">
    <source>
        <dbReference type="ARBA" id="ARBA00004308"/>
    </source>
</evidence>
<name>A0A8D2AX86_SCIVU</name>
<keyword evidence="2" id="KW-0677">Repeat</keyword>
<dbReference type="Ensembl" id="ENSSVLT00005008900.1">
    <property type="protein sequence ID" value="ENSSVLP00005007995.1"/>
    <property type="gene ID" value="ENSSVLG00005006484.1"/>
</dbReference>
<feature type="domain" description="Ankyrin repeat" evidence="4">
    <location>
        <begin position="68"/>
        <end position="148"/>
    </location>
</feature>
<dbReference type="Proteomes" id="UP000694564">
    <property type="component" value="Chromosome 8"/>
</dbReference>
<evidence type="ECO:0000313" key="6">
    <source>
        <dbReference type="Proteomes" id="UP000694564"/>
    </source>
</evidence>
<dbReference type="InterPro" id="IPR021832">
    <property type="entry name" value="ANKRD13"/>
</dbReference>
<evidence type="ECO:0000313" key="5">
    <source>
        <dbReference type="Ensembl" id="ENSSVLP00005007995.1"/>
    </source>
</evidence>
<reference evidence="5" key="2">
    <citation type="submission" date="2025-09" db="UniProtKB">
        <authorList>
            <consortium name="Ensembl"/>
        </authorList>
    </citation>
    <scope>IDENTIFICATION</scope>
</reference>
<dbReference type="GeneTree" id="ENSGT00950000182928"/>
<dbReference type="PANTHER" id="PTHR12447:SF4">
    <property type="entry name" value="ANKYRIN REPEAT DOMAIN-CONTAINING PROTEIN 13A"/>
    <property type="match status" value="1"/>
</dbReference>